<dbReference type="SUPFAM" id="SSF101941">
    <property type="entry name" value="NAC domain"/>
    <property type="match status" value="1"/>
</dbReference>
<dbReference type="GO" id="GO:0006355">
    <property type="term" value="P:regulation of DNA-templated transcription"/>
    <property type="evidence" value="ECO:0007669"/>
    <property type="project" value="InterPro"/>
</dbReference>
<keyword evidence="4 12" id="KW-1133">Transmembrane helix</keyword>
<dbReference type="PROSITE" id="PS51005">
    <property type="entry name" value="NAC"/>
    <property type="match status" value="1"/>
</dbReference>
<dbReference type="EMBL" id="JBDFQZ010000004">
    <property type="protein sequence ID" value="KAK9734595.1"/>
    <property type="molecule type" value="Genomic_DNA"/>
</dbReference>
<dbReference type="InterPro" id="IPR036093">
    <property type="entry name" value="NAC_dom_sf"/>
</dbReference>
<reference evidence="14" key="1">
    <citation type="submission" date="2024-03" db="EMBL/GenBank/DDBJ databases">
        <title>WGS assembly of Saponaria officinalis var. Norfolk2.</title>
        <authorList>
            <person name="Jenkins J."/>
            <person name="Shu S."/>
            <person name="Grimwood J."/>
            <person name="Barry K."/>
            <person name="Goodstein D."/>
            <person name="Schmutz J."/>
            <person name="Leebens-Mack J."/>
            <person name="Osbourn A."/>
        </authorList>
    </citation>
    <scope>NUCLEOTIDE SEQUENCE [LARGE SCALE GENOMIC DNA]</scope>
    <source>
        <strain evidence="14">JIC</strain>
    </source>
</reference>
<feature type="region of interest" description="Disordered" evidence="11">
    <location>
        <begin position="210"/>
        <end position="237"/>
    </location>
</feature>
<dbReference type="InterPro" id="IPR003441">
    <property type="entry name" value="NAC-dom"/>
</dbReference>
<proteinExistence type="predicted"/>
<feature type="transmembrane region" description="Helical" evidence="12">
    <location>
        <begin position="381"/>
        <end position="407"/>
    </location>
</feature>
<evidence type="ECO:0000259" key="13">
    <source>
        <dbReference type="PROSITE" id="PS51005"/>
    </source>
</evidence>
<accession>A0AAW1LJK4</accession>
<comment type="caution">
    <text evidence="14">The sequence shown here is derived from an EMBL/GenBank/DDBJ whole genome shotgun (WGS) entry which is preliminary data.</text>
</comment>
<dbReference type="AlphaFoldDB" id="A0AAW1LJK4"/>
<gene>
    <name evidence="14" type="ORF">RND81_04G150600</name>
</gene>
<dbReference type="GO" id="GO:0000976">
    <property type="term" value="F:transcription cis-regulatory region binding"/>
    <property type="evidence" value="ECO:0007669"/>
    <property type="project" value="UniProtKB-ARBA"/>
</dbReference>
<dbReference type="GO" id="GO:0016020">
    <property type="term" value="C:membrane"/>
    <property type="evidence" value="ECO:0007669"/>
    <property type="project" value="UniProtKB-SubCell"/>
</dbReference>
<comment type="subcellular location">
    <subcellularLocation>
        <location evidence="2">Membrane</location>
        <topology evidence="2">Single-pass membrane protein</topology>
    </subcellularLocation>
    <subcellularLocation>
        <location evidence="1">Nucleus</location>
    </subcellularLocation>
</comment>
<keyword evidence="8" id="KW-0010">Activator</keyword>
<dbReference type="PANTHER" id="PTHR31744">
    <property type="entry name" value="PROTEIN CUP-SHAPED COTYLEDON 2-RELATED"/>
    <property type="match status" value="1"/>
</dbReference>
<evidence type="ECO:0000313" key="14">
    <source>
        <dbReference type="EMBL" id="KAK9734595.1"/>
    </source>
</evidence>
<organism evidence="14 15">
    <name type="scientific">Saponaria officinalis</name>
    <name type="common">Common soapwort</name>
    <name type="synonym">Lychnis saponaria</name>
    <dbReference type="NCBI Taxonomy" id="3572"/>
    <lineage>
        <taxon>Eukaryota</taxon>
        <taxon>Viridiplantae</taxon>
        <taxon>Streptophyta</taxon>
        <taxon>Embryophyta</taxon>
        <taxon>Tracheophyta</taxon>
        <taxon>Spermatophyta</taxon>
        <taxon>Magnoliopsida</taxon>
        <taxon>eudicotyledons</taxon>
        <taxon>Gunneridae</taxon>
        <taxon>Pentapetalae</taxon>
        <taxon>Caryophyllales</taxon>
        <taxon>Caryophyllaceae</taxon>
        <taxon>Caryophylleae</taxon>
        <taxon>Saponaria</taxon>
    </lineage>
</organism>
<name>A0AAW1LJK4_SAPOF</name>
<keyword evidence="7 12" id="KW-0472">Membrane</keyword>
<evidence type="ECO:0000256" key="2">
    <source>
        <dbReference type="ARBA" id="ARBA00004167"/>
    </source>
</evidence>
<evidence type="ECO:0000256" key="4">
    <source>
        <dbReference type="ARBA" id="ARBA00022989"/>
    </source>
</evidence>
<sequence>MREVEGEKMKGMTKEAEISIAASTMFPGFRFSPTDEELILYYLKKKLDGFDKCVEVIPQVDICKFEPWDLPAKSIINSDQEWFFFSPRGKKYPNGSQSKRATEIGYWKATGKERAVKSGSNVIGTKRTLVFHIGRAPKGERTEWIMHEYCMIGKGQDALVVCRLRRKCDYHAIDDPNSEIHTRNNSLSMMGSSGTTSGCGLELVGMTAGNKTAESSLKKSSSSHDSHSVEQMDSASQSDWKFKDEIMQLESLSRAKQRFNDDDDLFAEILNDNIVQLDECPPTSTADASPVVTTTTTTTTTVSIVPRTYRQPSQPIVTRSYPAQGTANRRIRLRKLRRLSPRKEELEHMRENVITSSKLGRFWRVSILTGPMRLRVDGNHLFVVVVIMSLLVLLVSYVVTTPMLFVCTRIPPR</sequence>
<keyword evidence="9" id="KW-0804">Transcription</keyword>
<evidence type="ECO:0000256" key="7">
    <source>
        <dbReference type="ARBA" id="ARBA00023136"/>
    </source>
</evidence>
<evidence type="ECO:0000256" key="12">
    <source>
        <dbReference type="SAM" id="Phobius"/>
    </source>
</evidence>
<evidence type="ECO:0000256" key="3">
    <source>
        <dbReference type="ARBA" id="ARBA00022692"/>
    </source>
</evidence>
<keyword evidence="3 12" id="KW-0812">Transmembrane</keyword>
<protein>
    <recommendedName>
        <fullName evidence="13">NAC domain-containing protein</fullName>
    </recommendedName>
</protein>
<evidence type="ECO:0000256" key="9">
    <source>
        <dbReference type="ARBA" id="ARBA00023163"/>
    </source>
</evidence>
<dbReference type="Gene3D" id="2.170.150.80">
    <property type="entry name" value="NAC domain"/>
    <property type="match status" value="1"/>
</dbReference>
<evidence type="ECO:0000256" key="6">
    <source>
        <dbReference type="ARBA" id="ARBA00023125"/>
    </source>
</evidence>
<keyword evidence="6" id="KW-0238">DNA-binding</keyword>
<evidence type="ECO:0000256" key="8">
    <source>
        <dbReference type="ARBA" id="ARBA00023159"/>
    </source>
</evidence>
<evidence type="ECO:0000256" key="1">
    <source>
        <dbReference type="ARBA" id="ARBA00004123"/>
    </source>
</evidence>
<keyword evidence="10" id="KW-0539">Nucleus</keyword>
<dbReference type="Pfam" id="PF02365">
    <property type="entry name" value="NAM"/>
    <property type="match status" value="1"/>
</dbReference>
<keyword evidence="15" id="KW-1185">Reference proteome</keyword>
<evidence type="ECO:0000256" key="11">
    <source>
        <dbReference type="SAM" id="MobiDB-lite"/>
    </source>
</evidence>
<keyword evidence="5" id="KW-0805">Transcription regulation</keyword>
<evidence type="ECO:0000256" key="10">
    <source>
        <dbReference type="ARBA" id="ARBA00023242"/>
    </source>
</evidence>
<dbReference type="Proteomes" id="UP001443914">
    <property type="component" value="Unassembled WGS sequence"/>
</dbReference>
<feature type="domain" description="NAC" evidence="13">
    <location>
        <begin position="25"/>
        <end position="167"/>
    </location>
</feature>
<evidence type="ECO:0000256" key="5">
    <source>
        <dbReference type="ARBA" id="ARBA00023015"/>
    </source>
</evidence>
<dbReference type="GO" id="GO:0005634">
    <property type="term" value="C:nucleus"/>
    <property type="evidence" value="ECO:0007669"/>
    <property type="project" value="UniProtKB-SubCell"/>
</dbReference>
<dbReference type="PANTHER" id="PTHR31744:SF216">
    <property type="entry name" value="NAC TRANSCRIPTION FACTOR"/>
    <property type="match status" value="1"/>
</dbReference>
<evidence type="ECO:0000313" key="15">
    <source>
        <dbReference type="Proteomes" id="UP001443914"/>
    </source>
</evidence>